<dbReference type="CDD" id="cd08662">
    <property type="entry name" value="M13"/>
    <property type="match status" value="1"/>
</dbReference>
<dbReference type="PANTHER" id="PTHR11733:SF167">
    <property type="entry name" value="FI17812P1-RELATED"/>
    <property type="match status" value="1"/>
</dbReference>
<comment type="similarity">
    <text evidence="2">Belongs to the peptidase M13 family.</text>
</comment>
<gene>
    <name evidence="11" type="ORF">FBEOM_3616</name>
</gene>
<keyword evidence="7" id="KW-0482">Metalloprotease</keyword>
<dbReference type="InterPro" id="IPR018497">
    <property type="entry name" value="Peptidase_M13_C"/>
</dbReference>
<feature type="domain" description="Peptidase M13 N-terminal" evidence="10">
    <location>
        <begin position="42"/>
        <end position="473"/>
    </location>
</feature>
<dbReference type="EMBL" id="PVQB02000140">
    <property type="protein sequence ID" value="KAF4342467.1"/>
    <property type="molecule type" value="Genomic_DNA"/>
</dbReference>
<evidence type="ECO:0000313" key="11">
    <source>
        <dbReference type="EMBL" id="KAF4342467.1"/>
    </source>
</evidence>
<dbReference type="AlphaFoldDB" id="A0A9P5APQ3"/>
<evidence type="ECO:0000259" key="9">
    <source>
        <dbReference type="Pfam" id="PF01431"/>
    </source>
</evidence>
<dbReference type="Pfam" id="PF01431">
    <property type="entry name" value="Peptidase_M13"/>
    <property type="match status" value="1"/>
</dbReference>
<reference evidence="11" key="1">
    <citation type="journal article" date="2017" name="Mycologia">
        <title>Fusarium algeriense, sp. nov., a novel toxigenic crown rot pathogen of durum wheat from Algeria is nested in the Fusarium burgessii species complex.</title>
        <authorList>
            <person name="Laraba I."/>
            <person name="Keddad A."/>
            <person name="Boureghda H."/>
            <person name="Abdallah N."/>
            <person name="Vaughan M.M."/>
            <person name="Proctor R.H."/>
            <person name="Busman M."/>
            <person name="O'Donnell K."/>
        </authorList>
    </citation>
    <scope>NUCLEOTIDE SEQUENCE</scope>
    <source>
        <strain evidence="11">NRRL 25174</strain>
    </source>
</reference>
<comment type="caution">
    <text evidence="11">The sequence shown here is derived from an EMBL/GenBank/DDBJ whole genome shotgun (WGS) entry which is preliminary data.</text>
</comment>
<keyword evidence="3" id="KW-0645">Protease</keyword>
<dbReference type="Gene3D" id="1.10.1380.10">
    <property type="entry name" value="Neutral endopeptidase , domain2"/>
    <property type="match status" value="1"/>
</dbReference>
<dbReference type="GO" id="GO:0005886">
    <property type="term" value="C:plasma membrane"/>
    <property type="evidence" value="ECO:0007669"/>
    <property type="project" value="TreeGrafter"/>
</dbReference>
<name>A0A9P5APQ3_9HYPO</name>
<sequence length="737" mass="81376">MGIIARGSSGYEANSLCTTPACINIADEILGSMATNHTKIDPCTDFDQLVCGNWAERNPIPAGSTSVDVLDAVQAHVYDLVRRVLESPYPSGPDAGWITVNLTKREAAVDRENFVKLQEAYQVCMNTTAHEEEGLGQLRNLAKTIVTMFPPSSEAKNGTDYDHSRGVGQLLTLFESLGIETTQRFLYIPEPLNPDKMALWINVPSNSSLPSKPEEVLKFVEIASDLVYSVHPANLTRSQSHALMESVVQLEVSLQPEEAPGTNTPEGSGQEQDNQDAGGLGYISITEIQELAPQLNFKYVVDQLAPEGFNHSKIGFPFAERFKNISDKFAQTPPEVIQTFFLWKAIEAVSVYIDSPQTEAYNNWVLKQQGEDPGSPPPRWQRCVRLLDTGVDWITTDETASQLVGPTGLTWILARFFADKHFTPDAKRVTSEIIDNLEEAFIGRIETRPWATDEVKKTAIEKVHAMTRKIGLPTSPNATDPQELKNYYADIEITPSLVLNALSFAKSRVSKNWASLGKPVDQEKFPISTLKTGASYQPSGNNIVIPAGIQQSTIYDVGYPAYINYGGMGCVVGHEITHGFDNSGHQYDKTGNMSAWFDERSTAGFNNSTLCFIKQYSNFTVPGPGGEDEKIDGQRTLGENLADAGGVLSSFAAWKKWEKENGKAQDLPGLGDFTHDQLFFVKWGQIWCQNIKPAQVVAGLTDRHSPNQARSLLPLKNSADFQRAFNCPQKKPVCELW</sequence>
<accession>A0A9P5APQ3</accession>
<evidence type="ECO:0000256" key="6">
    <source>
        <dbReference type="ARBA" id="ARBA00022833"/>
    </source>
</evidence>
<feature type="region of interest" description="Disordered" evidence="8">
    <location>
        <begin position="254"/>
        <end position="277"/>
    </location>
</feature>
<feature type="compositionally biased region" description="Polar residues" evidence="8">
    <location>
        <begin position="261"/>
        <end position="272"/>
    </location>
</feature>
<evidence type="ECO:0000256" key="5">
    <source>
        <dbReference type="ARBA" id="ARBA00022801"/>
    </source>
</evidence>
<dbReference type="InterPro" id="IPR008753">
    <property type="entry name" value="Peptidase_M13_N"/>
</dbReference>
<evidence type="ECO:0000256" key="4">
    <source>
        <dbReference type="ARBA" id="ARBA00022723"/>
    </source>
</evidence>
<dbReference type="PANTHER" id="PTHR11733">
    <property type="entry name" value="ZINC METALLOPROTEASE FAMILY M13 NEPRILYSIN-RELATED"/>
    <property type="match status" value="1"/>
</dbReference>
<reference evidence="11" key="2">
    <citation type="submission" date="2020-02" db="EMBL/GenBank/DDBJ databases">
        <title>Identification and distribution of gene clusters putatively required for synthesis of sphingolipid metabolism inhibitors in phylogenetically diverse species of the filamentous fungus Fusarium.</title>
        <authorList>
            <person name="Kim H.-S."/>
            <person name="Busman M."/>
            <person name="Brown D.W."/>
            <person name="Divon H."/>
            <person name="Uhlig S."/>
            <person name="Proctor R.H."/>
        </authorList>
    </citation>
    <scope>NUCLEOTIDE SEQUENCE</scope>
    <source>
        <strain evidence="11">NRRL 25174</strain>
    </source>
</reference>
<dbReference type="Pfam" id="PF05649">
    <property type="entry name" value="Peptidase_M13_N"/>
    <property type="match status" value="1"/>
</dbReference>
<dbReference type="GO" id="GO:0004222">
    <property type="term" value="F:metalloendopeptidase activity"/>
    <property type="evidence" value="ECO:0007669"/>
    <property type="project" value="InterPro"/>
</dbReference>
<keyword evidence="5" id="KW-0378">Hydrolase</keyword>
<evidence type="ECO:0000256" key="3">
    <source>
        <dbReference type="ARBA" id="ARBA00022670"/>
    </source>
</evidence>
<evidence type="ECO:0000256" key="1">
    <source>
        <dbReference type="ARBA" id="ARBA00001947"/>
    </source>
</evidence>
<dbReference type="Proteomes" id="UP000730481">
    <property type="component" value="Unassembled WGS sequence"/>
</dbReference>
<evidence type="ECO:0000259" key="10">
    <source>
        <dbReference type="Pfam" id="PF05649"/>
    </source>
</evidence>
<keyword evidence="6" id="KW-0862">Zinc</keyword>
<keyword evidence="4" id="KW-0479">Metal-binding</keyword>
<dbReference type="GO" id="GO:0016485">
    <property type="term" value="P:protein processing"/>
    <property type="evidence" value="ECO:0007669"/>
    <property type="project" value="TreeGrafter"/>
</dbReference>
<organism evidence="11 12">
    <name type="scientific">Fusarium beomiforme</name>
    <dbReference type="NCBI Taxonomy" id="44412"/>
    <lineage>
        <taxon>Eukaryota</taxon>
        <taxon>Fungi</taxon>
        <taxon>Dikarya</taxon>
        <taxon>Ascomycota</taxon>
        <taxon>Pezizomycotina</taxon>
        <taxon>Sordariomycetes</taxon>
        <taxon>Hypocreomycetidae</taxon>
        <taxon>Hypocreales</taxon>
        <taxon>Nectriaceae</taxon>
        <taxon>Fusarium</taxon>
        <taxon>Fusarium burgessii species complex</taxon>
    </lineage>
</organism>
<dbReference type="GO" id="GO:0046872">
    <property type="term" value="F:metal ion binding"/>
    <property type="evidence" value="ECO:0007669"/>
    <property type="project" value="UniProtKB-KW"/>
</dbReference>
<dbReference type="PRINTS" id="PR00786">
    <property type="entry name" value="NEPRILYSIN"/>
</dbReference>
<dbReference type="SUPFAM" id="SSF55486">
    <property type="entry name" value="Metalloproteases ('zincins'), catalytic domain"/>
    <property type="match status" value="1"/>
</dbReference>
<keyword evidence="12" id="KW-1185">Reference proteome</keyword>
<dbReference type="OrthoDB" id="6475849at2759"/>
<dbReference type="Gene3D" id="3.40.390.10">
    <property type="entry name" value="Collagenase (Catalytic Domain)"/>
    <property type="match status" value="1"/>
</dbReference>
<feature type="domain" description="Peptidase M13 C-terminal" evidence="9">
    <location>
        <begin position="534"/>
        <end position="732"/>
    </location>
</feature>
<dbReference type="InterPro" id="IPR042089">
    <property type="entry name" value="Peptidase_M13_dom_2"/>
</dbReference>
<evidence type="ECO:0000313" key="12">
    <source>
        <dbReference type="Proteomes" id="UP000730481"/>
    </source>
</evidence>
<dbReference type="InterPro" id="IPR000718">
    <property type="entry name" value="Peptidase_M13"/>
</dbReference>
<protein>
    <submittedName>
        <fullName evidence="11">Endothelin-converting enzyme 1</fullName>
    </submittedName>
</protein>
<evidence type="ECO:0000256" key="8">
    <source>
        <dbReference type="SAM" id="MobiDB-lite"/>
    </source>
</evidence>
<comment type="cofactor">
    <cofactor evidence="1">
        <name>Zn(2+)</name>
        <dbReference type="ChEBI" id="CHEBI:29105"/>
    </cofactor>
</comment>
<evidence type="ECO:0000256" key="7">
    <source>
        <dbReference type="ARBA" id="ARBA00023049"/>
    </source>
</evidence>
<dbReference type="InterPro" id="IPR024079">
    <property type="entry name" value="MetalloPept_cat_dom_sf"/>
</dbReference>
<evidence type="ECO:0000256" key="2">
    <source>
        <dbReference type="ARBA" id="ARBA00007357"/>
    </source>
</evidence>
<proteinExistence type="inferred from homology"/>
<dbReference type="PROSITE" id="PS51885">
    <property type="entry name" value="NEPRILYSIN"/>
    <property type="match status" value="1"/>
</dbReference>